<keyword evidence="1" id="KW-0511">Multifunctional enzyme</keyword>
<dbReference type="PANTHER" id="PTHR37984">
    <property type="entry name" value="PROTEIN CBG26694"/>
    <property type="match status" value="1"/>
</dbReference>
<dbReference type="Gene3D" id="3.30.70.270">
    <property type="match status" value="2"/>
</dbReference>
<name>A0A0E9QU96_ANGAN</name>
<sequence length="147" mass="16438">MLQQLLENQLYVKAEKCAFHQESVSFLGFIVSAGGIQMDGSKVRAVSEWPIPKTCKDLQRFLGFAHFYRRFVWDHSKVAAPLTALTSTTIKFHWTDIANQTFNKLKRRFTIAPILTPADPSHQFIVEVGASDVGVGAVLSQRSGLDN</sequence>
<organism evidence="3">
    <name type="scientific">Anguilla anguilla</name>
    <name type="common">European freshwater eel</name>
    <name type="synonym">Muraena anguilla</name>
    <dbReference type="NCBI Taxonomy" id="7936"/>
    <lineage>
        <taxon>Eukaryota</taxon>
        <taxon>Metazoa</taxon>
        <taxon>Chordata</taxon>
        <taxon>Craniata</taxon>
        <taxon>Vertebrata</taxon>
        <taxon>Euteleostomi</taxon>
        <taxon>Actinopterygii</taxon>
        <taxon>Neopterygii</taxon>
        <taxon>Teleostei</taxon>
        <taxon>Anguilliformes</taxon>
        <taxon>Anguillidae</taxon>
        <taxon>Anguilla</taxon>
    </lineage>
</organism>
<dbReference type="PANTHER" id="PTHR37984:SF5">
    <property type="entry name" value="PROTEIN NYNRIN-LIKE"/>
    <property type="match status" value="1"/>
</dbReference>
<evidence type="ECO:0000256" key="1">
    <source>
        <dbReference type="ARBA" id="ARBA00023268"/>
    </source>
</evidence>
<reference evidence="3" key="2">
    <citation type="journal article" date="2015" name="Fish Shellfish Immunol.">
        <title>Early steps in the European eel (Anguilla anguilla)-Vibrio vulnificus interaction in the gills: Role of the RtxA13 toxin.</title>
        <authorList>
            <person name="Callol A."/>
            <person name="Pajuelo D."/>
            <person name="Ebbesson L."/>
            <person name="Teles M."/>
            <person name="MacKenzie S."/>
            <person name="Amaro C."/>
        </authorList>
    </citation>
    <scope>NUCLEOTIDE SEQUENCE</scope>
</reference>
<dbReference type="InterPro" id="IPR041577">
    <property type="entry name" value="RT_RNaseH_2"/>
</dbReference>
<dbReference type="InterPro" id="IPR043502">
    <property type="entry name" value="DNA/RNA_pol_sf"/>
</dbReference>
<dbReference type="Pfam" id="PF17919">
    <property type="entry name" value="RT_RNaseH_2"/>
    <property type="match status" value="1"/>
</dbReference>
<dbReference type="InterPro" id="IPR043128">
    <property type="entry name" value="Rev_trsase/Diguanyl_cyclase"/>
</dbReference>
<evidence type="ECO:0000259" key="2">
    <source>
        <dbReference type="Pfam" id="PF17919"/>
    </source>
</evidence>
<reference evidence="3" key="1">
    <citation type="submission" date="2014-11" db="EMBL/GenBank/DDBJ databases">
        <authorList>
            <person name="Amaro Gonzalez C."/>
        </authorList>
    </citation>
    <scope>NUCLEOTIDE SEQUENCE</scope>
</reference>
<dbReference type="FunFam" id="3.30.70.270:FF:000020">
    <property type="entry name" value="Transposon Tf2-6 polyprotein-like Protein"/>
    <property type="match status" value="1"/>
</dbReference>
<proteinExistence type="predicted"/>
<dbReference type="InterPro" id="IPR050951">
    <property type="entry name" value="Retrovirus_Pol_polyprotein"/>
</dbReference>
<evidence type="ECO:0000313" key="3">
    <source>
        <dbReference type="EMBL" id="JAH20541.1"/>
    </source>
</evidence>
<dbReference type="AlphaFoldDB" id="A0A0E9QU96"/>
<dbReference type="EMBL" id="GBXM01088036">
    <property type="protein sequence ID" value="JAH20541.1"/>
    <property type="molecule type" value="Transcribed_RNA"/>
</dbReference>
<accession>A0A0E9QU96</accession>
<feature type="domain" description="Reverse transcriptase/retrotransposon-derived protein RNase H-like" evidence="2">
    <location>
        <begin position="94"/>
        <end position="144"/>
    </location>
</feature>
<dbReference type="SUPFAM" id="SSF56672">
    <property type="entry name" value="DNA/RNA polymerases"/>
    <property type="match status" value="1"/>
</dbReference>
<protein>
    <recommendedName>
        <fullName evidence="2">Reverse transcriptase/retrotransposon-derived protein RNase H-like domain-containing protein</fullName>
    </recommendedName>
</protein>
<dbReference type="GO" id="GO:0003824">
    <property type="term" value="F:catalytic activity"/>
    <property type="evidence" value="ECO:0007669"/>
    <property type="project" value="UniProtKB-KW"/>
</dbReference>